<keyword evidence="5" id="KW-1185">Reference proteome</keyword>
<dbReference type="CGD" id="CAL0000162941">
    <property type="gene designation" value="Cd36_00470"/>
</dbReference>
<dbReference type="HOGENOM" id="CLU_022027_0_0_1"/>
<feature type="domain" description="Bul1 N-terminal" evidence="1">
    <location>
        <begin position="11"/>
        <end position="408"/>
    </location>
</feature>
<organism evidence="4 5">
    <name type="scientific">Candida dubliniensis (strain CD36 / ATCC MYA-646 / CBS 7987 / NCPF 3949 / NRRL Y-17841)</name>
    <name type="common">Yeast</name>
    <dbReference type="NCBI Taxonomy" id="573826"/>
    <lineage>
        <taxon>Eukaryota</taxon>
        <taxon>Fungi</taxon>
        <taxon>Dikarya</taxon>
        <taxon>Ascomycota</taxon>
        <taxon>Saccharomycotina</taxon>
        <taxon>Pichiomycetes</taxon>
        <taxon>Debaryomycetaceae</taxon>
        <taxon>Candida/Lodderomyces clade</taxon>
        <taxon>Candida</taxon>
    </lineage>
</organism>
<dbReference type="AlphaFoldDB" id="B9W6K5"/>
<dbReference type="eggNOG" id="ENOG502QSAC">
    <property type="taxonomic scope" value="Eukaryota"/>
</dbReference>
<dbReference type="PANTHER" id="PTHR31904:SF1">
    <property type="entry name" value="BYPASS OF STOP CODON PROTEIN 5-RELATED"/>
    <property type="match status" value="1"/>
</dbReference>
<protein>
    <submittedName>
        <fullName evidence="4">RSP3 E3-ubiquitin ligase complex subunit, putative</fullName>
    </submittedName>
</protein>
<evidence type="ECO:0000259" key="2">
    <source>
        <dbReference type="Pfam" id="PF04426"/>
    </source>
</evidence>
<dbReference type="EMBL" id="FM992688">
    <property type="protein sequence ID" value="CAX44310.1"/>
    <property type="molecule type" value="Genomic_DNA"/>
</dbReference>
<dbReference type="InterPro" id="IPR022794">
    <property type="entry name" value="Bul1_C"/>
</dbReference>
<evidence type="ECO:0000313" key="5">
    <source>
        <dbReference type="Proteomes" id="UP000002605"/>
    </source>
</evidence>
<dbReference type="OrthoDB" id="420195at2759"/>
<dbReference type="RefSeq" id="XP_002416726.1">
    <property type="nucleotide sequence ID" value="XM_002416681.1"/>
</dbReference>
<dbReference type="Pfam" id="PF04426">
    <property type="entry name" value="Bul1_C"/>
    <property type="match status" value="1"/>
</dbReference>
<dbReference type="GO" id="GO:0016874">
    <property type="term" value="F:ligase activity"/>
    <property type="evidence" value="ECO:0007669"/>
    <property type="project" value="UniProtKB-KW"/>
</dbReference>
<accession>B9W6K5</accession>
<evidence type="ECO:0000259" key="1">
    <source>
        <dbReference type="Pfam" id="PF04425"/>
    </source>
</evidence>
<dbReference type="InterPro" id="IPR039634">
    <property type="entry name" value="Bul1-like"/>
</dbReference>
<feature type="domain" description="Bul1 C-terminal" evidence="2">
    <location>
        <begin position="504"/>
        <end position="722"/>
    </location>
</feature>
<dbReference type="KEGG" id="cdu:CD36_00470"/>
<evidence type="ECO:0000313" key="4">
    <source>
        <dbReference type="EMBL" id="CAX44310.1"/>
    </source>
</evidence>
<sequence length="723" mass="82632">MSPNDEPQPPNEDELLNNILPSYHMFQSTVSKNLTPTNENYSIDPPTYEMTPITSETPSLLTFSRMQSPVDERLETDNYFAQSDNDSVTYNQESEDMWKNSILANADKLPNLTHRKNSMSECLKIDIQVTEKVCQSGIKPIFMDPSNREFKQGDYLHGYVTIRNTSDQSIPFDMVYVVFEGTFTTLDTSSGTISSEVPALRFKFLTMLDLFASWSYANIDRLITDNGDPHDWCNGETDPYDNTLLSIDVKRLFQPNVTYKRFFTFKIPDKLLDSTCDQYNLPTHTEIPPTLGIDRNSFPPSFLLANQHLIVKDLSFSDSCLAYRIDARVIGKASDYKYKVDKDQYVVSKEASCPIRVIPTPNLEMEYNFQQLKQEAELYYRAFVDSVMVKIDYGNELLNNKAGNTSSSRPNLSPMMSNDSVKLRQLYDVADDTFKSNLRSGKSMHDDEDFYQCLIPFKKKSITGSSKYLGIISLSTIKEHYKIRYTPPTRFGKAPPPSDTELVIPLELNYFAESSTLLKNLPEIKAIDVELVALSIRSKKHPIPIEFTTDMLFAEKEIDIKKSQPANFNSLVIARFSNYLNEFHKLIKGVGNEALRLETRLYQNVKCLASLKTKYINLPISNLVFETTSQNGIGTTTEVKSLQWQEEQSEKGKLFIKKFSIRMNLNNCSSKSNDHSSKGLDRITLVPSFQTCFASRLYYIKITVRLHHGDSLLVNVPLNIHRY</sequence>
<reference evidence="4 5" key="1">
    <citation type="journal article" date="2009" name="Genome Res.">
        <title>Comparative genomics of the fungal pathogens Candida dubliniensis and Candida albicans.</title>
        <authorList>
            <person name="Jackson A.P."/>
            <person name="Gamble J.A."/>
            <person name="Yeomans T."/>
            <person name="Moran G.P."/>
            <person name="Saunders D."/>
            <person name="Harris D."/>
            <person name="Aslett M."/>
            <person name="Barrell J.F."/>
            <person name="Butler G."/>
            <person name="Citiulo F."/>
            <person name="Coleman D.C."/>
            <person name="de Groot P.W.J."/>
            <person name="Goodwin T.J."/>
            <person name="Quail M.A."/>
            <person name="McQuillan J."/>
            <person name="Munro C.A."/>
            <person name="Pain A."/>
            <person name="Poulter R.T."/>
            <person name="Rajandream M.A."/>
            <person name="Renauld H."/>
            <person name="Spiering M.J."/>
            <person name="Tivey A."/>
            <person name="Gow N.A.R."/>
            <person name="Barrell B."/>
            <person name="Sullivan D.J."/>
            <person name="Berriman M."/>
        </authorList>
    </citation>
    <scope>NUCLEOTIDE SEQUENCE [LARGE SCALE GENOMIC DNA]</scope>
    <source>
        <strain evidence="5">CD36 / ATCC MYA-646 / CBS 7987 / NCPF 3949 / NRRL Y-17841</strain>
    </source>
</reference>
<dbReference type="GeneID" id="8044258"/>
<dbReference type="InterPro" id="IPR007519">
    <property type="entry name" value="Bul1_N"/>
</dbReference>
<name>B9W6K5_CANDC</name>
<dbReference type="Pfam" id="PF04425">
    <property type="entry name" value="Bul1_N"/>
    <property type="match status" value="1"/>
</dbReference>
<dbReference type="VEuPathDB" id="FungiDB:CD36_00470"/>
<evidence type="ECO:0000313" key="3">
    <source>
        <dbReference type="CGD" id="CAL0000162941"/>
    </source>
</evidence>
<keyword evidence="4" id="KW-0436">Ligase</keyword>
<dbReference type="Proteomes" id="UP000002605">
    <property type="component" value="Chromosome 1"/>
</dbReference>
<proteinExistence type="predicted"/>
<gene>
    <name evidence="3" type="ordered locus">Cd36_00470</name>
    <name evidence="4" type="ORF">CD36_00470</name>
</gene>
<dbReference type="PANTHER" id="PTHR31904">
    <property type="entry name" value="BYPASS OF STOP CODON PROTEIN 5-RELATED"/>
    <property type="match status" value="1"/>
</dbReference>